<dbReference type="GO" id="GO:0019432">
    <property type="term" value="P:triglyceride biosynthetic process"/>
    <property type="evidence" value="ECO:0007669"/>
    <property type="project" value="TreeGrafter"/>
</dbReference>
<dbReference type="InterPro" id="IPR045034">
    <property type="entry name" value="O-acyltransferase_WSD1-like"/>
</dbReference>
<dbReference type="PANTHER" id="PTHR31650">
    <property type="entry name" value="O-ACYLTRANSFERASE (WSD1-LIKE) FAMILY PROTEIN"/>
    <property type="match status" value="1"/>
</dbReference>
<keyword evidence="3" id="KW-1185">Reference proteome</keyword>
<dbReference type="AlphaFoldDB" id="A0AAV9F5G2"/>
<organism evidence="2 3">
    <name type="scientific">Acorus calamus</name>
    <name type="common">Sweet flag</name>
    <dbReference type="NCBI Taxonomy" id="4465"/>
    <lineage>
        <taxon>Eukaryota</taxon>
        <taxon>Viridiplantae</taxon>
        <taxon>Streptophyta</taxon>
        <taxon>Embryophyta</taxon>
        <taxon>Tracheophyta</taxon>
        <taxon>Spermatophyta</taxon>
        <taxon>Magnoliopsida</taxon>
        <taxon>Liliopsida</taxon>
        <taxon>Acoraceae</taxon>
        <taxon>Acorus</taxon>
    </lineage>
</organism>
<accession>A0AAV9F5G2</accession>
<name>A0AAV9F5G2_ACOCL</name>
<dbReference type="EMBL" id="JAUJYO010000003">
    <property type="protein sequence ID" value="KAK1320922.1"/>
    <property type="molecule type" value="Genomic_DNA"/>
</dbReference>
<dbReference type="GO" id="GO:0008374">
    <property type="term" value="F:O-acyltransferase activity"/>
    <property type="evidence" value="ECO:0007669"/>
    <property type="project" value="InterPro"/>
</dbReference>
<protein>
    <recommendedName>
        <fullName evidence="1">O-acyltransferase WSD1 C-terminal domain-containing protein</fullName>
    </recommendedName>
</protein>
<feature type="domain" description="O-acyltransferase WSD1 C-terminal" evidence="1">
    <location>
        <begin position="10"/>
        <end position="155"/>
    </location>
</feature>
<dbReference type="InterPro" id="IPR009721">
    <property type="entry name" value="O-acyltransferase_WSD1_C"/>
</dbReference>
<dbReference type="Pfam" id="PF06974">
    <property type="entry name" value="WS_DGAT_C"/>
    <property type="match status" value="1"/>
</dbReference>
<dbReference type="PANTHER" id="PTHR31650:SF34">
    <property type="entry name" value="O-ACYLTRANSFERASE WSD1-LIKE ISOFORM X1"/>
    <property type="match status" value="1"/>
</dbReference>
<evidence type="ECO:0000259" key="1">
    <source>
        <dbReference type="Pfam" id="PF06974"/>
    </source>
</evidence>
<reference evidence="2" key="2">
    <citation type="submission" date="2023-06" db="EMBL/GenBank/DDBJ databases">
        <authorList>
            <person name="Ma L."/>
            <person name="Liu K.-W."/>
            <person name="Li Z."/>
            <person name="Hsiao Y.-Y."/>
            <person name="Qi Y."/>
            <person name="Fu T."/>
            <person name="Tang G."/>
            <person name="Zhang D."/>
            <person name="Sun W.-H."/>
            <person name="Liu D.-K."/>
            <person name="Li Y."/>
            <person name="Chen G.-Z."/>
            <person name="Liu X.-D."/>
            <person name="Liao X.-Y."/>
            <person name="Jiang Y.-T."/>
            <person name="Yu X."/>
            <person name="Hao Y."/>
            <person name="Huang J."/>
            <person name="Zhao X.-W."/>
            <person name="Ke S."/>
            <person name="Chen Y.-Y."/>
            <person name="Wu W.-L."/>
            <person name="Hsu J.-L."/>
            <person name="Lin Y.-F."/>
            <person name="Huang M.-D."/>
            <person name="Li C.-Y."/>
            <person name="Huang L."/>
            <person name="Wang Z.-W."/>
            <person name="Zhao X."/>
            <person name="Zhong W.-Y."/>
            <person name="Peng D.-H."/>
            <person name="Ahmad S."/>
            <person name="Lan S."/>
            <person name="Zhang J.-S."/>
            <person name="Tsai W.-C."/>
            <person name="Van De Peer Y."/>
            <person name="Liu Z.-J."/>
        </authorList>
    </citation>
    <scope>NUCLEOTIDE SEQUENCE</scope>
    <source>
        <strain evidence="2">CP</strain>
        <tissue evidence="2">Leaves</tissue>
    </source>
</reference>
<comment type="caution">
    <text evidence="2">The sequence shown here is derived from an EMBL/GenBank/DDBJ whole genome shotgun (WGS) entry which is preliminary data.</text>
</comment>
<sequence>MTKPDAESPWGNQFGFIHVSVPTRNGLDNNDPLKIISKVKRLIKWKKRSLGVFLTGQLLETMRRFRGPEVAAQYIHSTLKNTSMTISNLIGPKEKMSLADHPVRNFHFMVVGVPQSLTITMVSYMGKLKVAMGTEKGFIDSKLLTTCMEKAFKRIYEASLEGKP</sequence>
<reference evidence="2" key="1">
    <citation type="journal article" date="2023" name="Nat. Commun.">
        <title>Diploid and tetraploid genomes of Acorus and the evolution of monocots.</title>
        <authorList>
            <person name="Ma L."/>
            <person name="Liu K.W."/>
            <person name="Li Z."/>
            <person name="Hsiao Y.Y."/>
            <person name="Qi Y."/>
            <person name="Fu T."/>
            <person name="Tang G.D."/>
            <person name="Zhang D."/>
            <person name="Sun W.H."/>
            <person name="Liu D.K."/>
            <person name="Li Y."/>
            <person name="Chen G.Z."/>
            <person name="Liu X.D."/>
            <person name="Liao X.Y."/>
            <person name="Jiang Y.T."/>
            <person name="Yu X."/>
            <person name="Hao Y."/>
            <person name="Huang J."/>
            <person name="Zhao X.W."/>
            <person name="Ke S."/>
            <person name="Chen Y.Y."/>
            <person name="Wu W.L."/>
            <person name="Hsu J.L."/>
            <person name="Lin Y.F."/>
            <person name="Huang M.D."/>
            <person name="Li C.Y."/>
            <person name="Huang L."/>
            <person name="Wang Z.W."/>
            <person name="Zhao X."/>
            <person name="Zhong W.Y."/>
            <person name="Peng D.H."/>
            <person name="Ahmad S."/>
            <person name="Lan S."/>
            <person name="Zhang J.S."/>
            <person name="Tsai W.C."/>
            <person name="Van de Peer Y."/>
            <person name="Liu Z.J."/>
        </authorList>
    </citation>
    <scope>NUCLEOTIDE SEQUENCE</scope>
    <source>
        <strain evidence="2">CP</strain>
    </source>
</reference>
<dbReference type="Proteomes" id="UP001180020">
    <property type="component" value="Unassembled WGS sequence"/>
</dbReference>
<evidence type="ECO:0000313" key="2">
    <source>
        <dbReference type="EMBL" id="KAK1320922.1"/>
    </source>
</evidence>
<evidence type="ECO:0000313" key="3">
    <source>
        <dbReference type="Proteomes" id="UP001180020"/>
    </source>
</evidence>
<dbReference type="GO" id="GO:0005886">
    <property type="term" value="C:plasma membrane"/>
    <property type="evidence" value="ECO:0007669"/>
    <property type="project" value="TreeGrafter"/>
</dbReference>
<proteinExistence type="predicted"/>
<gene>
    <name evidence="2" type="ORF">QJS10_CPA03g00869</name>
</gene>